<feature type="compositionally biased region" description="Low complexity" evidence="6">
    <location>
        <begin position="228"/>
        <end position="239"/>
    </location>
</feature>
<feature type="compositionally biased region" description="Low complexity" evidence="6">
    <location>
        <begin position="514"/>
        <end position="524"/>
    </location>
</feature>
<name>A0ABR3RIB2_9PLEO</name>
<gene>
    <name evidence="8" type="ORF">SLS59_003973</name>
</gene>
<evidence type="ECO:0000256" key="3">
    <source>
        <dbReference type="ARBA" id="ARBA00022483"/>
    </source>
</evidence>
<dbReference type="Pfam" id="PF15277">
    <property type="entry name" value="Sec3-PIP2_bind"/>
    <property type="match status" value="1"/>
</dbReference>
<feature type="compositionally biased region" description="Pro residues" evidence="6">
    <location>
        <begin position="570"/>
        <end position="608"/>
    </location>
</feature>
<dbReference type="Gene3D" id="2.30.29.90">
    <property type="match status" value="1"/>
</dbReference>
<feature type="compositionally biased region" description="Low complexity" evidence="6">
    <location>
        <begin position="32"/>
        <end position="45"/>
    </location>
</feature>
<protein>
    <recommendedName>
        <fullName evidence="7">Exocyst complex component Sec3 PIP2-binding N-terminal domain-containing protein</fullName>
    </recommendedName>
</protein>
<feature type="compositionally biased region" description="Basic and acidic residues" evidence="6">
    <location>
        <begin position="549"/>
        <end position="569"/>
    </location>
</feature>
<feature type="compositionally biased region" description="Basic and acidic residues" evidence="6">
    <location>
        <begin position="776"/>
        <end position="790"/>
    </location>
</feature>
<evidence type="ECO:0000256" key="6">
    <source>
        <dbReference type="SAM" id="MobiDB-lite"/>
    </source>
</evidence>
<dbReference type="SMART" id="SM01313">
    <property type="entry name" value="Sec3-PIP2_bind"/>
    <property type="match status" value="1"/>
</dbReference>
<feature type="region of interest" description="Disordered" evidence="6">
    <location>
        <begin position="675"/>
        <end position="740"/>
    </location>
</feature>
<evidence type="ECO:0000259" key="7">
    <source>
        <dbReference type="SMART" id="SM01313"/>
    </source>
</evidence>
<dbReference type="Pfam" id="PF09763">
    <property type="entry name" value="Sec3_CC"/>
    <property type="match status" value="1"/>
</dbReference>
<feature type="compositionally biased region" description="Gly residues" evidence="6">
    <location>
        <begin position="15"/>
        <end position="24"/>
    </location>
</feature>
<dbReference type="CDD" id="cd13315">
    <property type="entry name" value="PH_Sec3"/>
    <property type="match status" value="1"/>
</dbReference>
<accession>A0ABR3RIB2</accession>
<dbReference type="InterPro" id="IPR028258">
    <property type="entry name" value="Sec3-PIP2_bind"/>
</dbReference>
<evidence type="ECO:0000256" key="2">
    <source>
        <dbReference type="ARBA" id="ARBA00022448"/>
    </source>
</evidence>
<reference evidence="8 9" key="1">
    <citation type="submission" date="2024-02" db="EMBL/GenBank/DDBJ databases">
        <title>De novo assembly and annotation of 12 fungi associated with fruit tree decline syndrome in Ontario, Canada.</title>
        <authorList>
            <person name="Sulman M."/>
            <person name="Ellouze W."/>
            <person name="Ilyukhin E."/>
        </authorList>
    </citation>
    <scope>NUCLEOTIDE SEQUENCE [LARGE SCALE GENOMIC DNA]</scope>
    <source>
        <strain evidence="8 9">M97-236</strain>
    </source>
</reference>
<organism evidence="8 9">
    <name type="scientific">Nothophoma quercina</name>
    <dbReference type="NCBI Taxonomy" id="749835"/>
    <lineage>
        <taxon>Eukaryota</taxon>
        <taxon>Fungi</taxon>
        <taxon>Dikarya</taxon>
        <taxon>Ascomycota</taxon>
        <taxon>Pezizomycotina</taxon>
        <taxon>Dothideomycetes</taxon>
        <taxon>Pleosporomycetidae</taxon>
        <taxon>Pleosporales</taxon>
        <taxon>Pleosporineae</taxon>
        <taxon>Didymellaceae</taxon>
        <taxon>Nothophoma</taxon>
    </lineage>
</organism>
<proteinExistence type="inferred from homology"/>
<feature type="coiled-coil region" evidence="5">
    <location>
        <begin position="872"/>
        <end position="899"/>
    </location>
</feature>
<keyword evidence="2" id="KW-0813">Transport</keyword>
<feature type="compositionally biased region" description="Polar residues" evidence="6">
    <location>
        <begin position="482"/>
        <end position="491"/>
    </location>
</feature>
<feature type="compositionally biased region" description="Low complexity" evidence="6">
    <location>
        <begin position="675"/>
        <end position="687"/>
    </location>
</feature>
<dbReference type="PANTHER" id="PTHR16092:SF14">
    <property type="entry name" value="EXOCYST COMPLEX COMPONENT 1 ISOFORM X1"/>
    <property type="match status" value="1"/>
</dbReference>
<feature type="region of interest" description="Disordered" evidence="6">
    <location>
        <begin position="1"/>
        <end position="69"/>
    </location>
</feature>
<feature type="region of interest" description="Disordered" evidence="6">
    <location>
        <begin position="83"/>
        <end position="102"/>
    </location>
</feature>
<feature type="domain" description="Exocyst complex component Sec3 PIP2-binding N-terminal" evidence="7">
    <location>
        <begin position="99"/>
        <end position="200"/>
    </location>
</feature>
<evidence type="ECO:0000313" key="8">
    <source>
        <dbReference type="EMBL" id="KAL1604180.1"/>
    </source>
</evidence>
<feature type="region of interest" description="Disordered" evidence="6">
    <location>
        <begin position="228"/>
        <end position="650"/>
    </location>
</feature>
<comment type="similarity">
    <text evidence="1">Belongs to the SEC3 family.</text>
</comment>
<dbReference type="InterPro" id="IPR019160">
    <property type="entry name" value="Sec3_CC"/>
</dbReference>
<dbReference type="InterPro" id="IPR048628">
    <property type="entry name" value="Sec3_C"/>
</dbReference>
<dbReference type="Proteomes" id="UP001521222">
    <property type="component" value="Unassembled WGS sequence"/>
</dbReference>
<feature type="compositionally biased region" description="Basic and acidic residues" evidence="6">
    <location>
        <begin position="716"/>
        <end position="730"/>
    </location>
</feature>
<keyword evidence="9" id="KW-1185">Reference proteome</keyword>
<comment type="caution">
    <text evidence="8">The sequence shown here is derived from an EMBL/GenBank/DDBJ whole genome shotgun (WGS) entry which is preliminary data.</text>
</comment>
<keyword evidence="4 5" id="KW-0175">Coiled coil</keyword>
<keyword evidence="3" id="KW-0268">Exocytosis</keyword>
<feature type="compositionally biased region" description="Pro residues" evidence="6">
    <location>
        <begin position="256"/>
        <end position="274"/>
    </location>
</feature>
<dbReference type="PANTHER" id="PTHR16092">
    <property type="entry name" value="SEC3/SYNTAXIN-RELATED"/>
    <property type="match status" value="1"/>
</dbReference>
<evidence type="ECO:0000256" key="4">
    <source>
        <dbReference type="ARBA" id="ARBA00023054"/>
    </source>
</evidence>
<dbReference type="EMBL" id="JAKIXB020000011">
    <property type="protein sequence ID" value="KAL1604180.1"/>
    <property type="molecule type" value="Genomic_DNA"/>
</dbReference>
<evidence type="ECO:0000256" key="1">
    <source>
        <dbReference type="ARBA" id="ARBA00006518"/>
    </source>
</evidence>
<evidence type="ECO:0000256" key="5">
    <source>
        <dbReference type="SAM" id="Coils"/>
    </source>
</evidence>
<feature type="compositionally biased region" description="Basic and acidic residues" evidence="6">
    <location>
        <begin position="429"/>
        <end position="444"/>
    </location>
</feature>
<feature type="region of interest" description="Disordered" evidence="6">
    <location>
        <begin position="770"/>
        <end position="810"/>
    </location>
</feature>
<evidence type="ECO:0000313" key="9">
    <source>
        <dbReference type="Proteomes" id="UP001521222"/>
    </source>
</evidence>
<dbReference type="Pfam" id="PF20654">
    <property type="entry name" value="Sec3_C-term"/>
    <property type="match status" value="1"/>
</dbReference>
<feature type="compositionally biased region" description="Basic and acidic residues" evidence="6">
    <location>
        <begin position="46"/>
        <end position="58"/>
    </location>
</feature>
<feature type="compositionally biased region" description="Polar residues" evidence="6">
    <location>
        <begin position="390"/>
        <end position="400"/>
    </location>
</feature>
<sequence>MDGRPRNNYPNGLGDPRGPGRGPAPGGPRGPPSTASSGAASSGMSRAERFDDERRRITESCFSKVDDQGQLQESYITHIRVQEDASYPQSPPPPTSSASNKKGRIIMISVRNTGRVKLHKARENANGTFSIGKTWPMEDLSAVENFVHTEPRNQDEEQKKQSAGDKGFMVTITKPYYWEAGTAKEKEFFIGSMVKIYNKYTKGDFPILTGFSMNELNSLTNGRPQLATAEGKAGAKAGAKTGGRDEIQDPAIQRQAPPPEQRQFPPKSPGPPPRRAGELPSGPSDEGRRGPTPQNSNPNFRRPPGEFAGPRRPGQQDDQMRGGSRPNTGDDQRRPSPFNPNQNANTPPMPSLRQKPSMEQSIRSRPSGESMRPRPPPARDPVPPTPPMPSQNLTPQSSISGFDRRPETPASSNDYVMNLPPALSPGRRVQAEDARSQRSQRSLDEQSFESAAPSMPPPEQRRPNGFPSPRRDPSPRGLRPGTAQSNASSNVGRGEEVPPEAPPQRRRPFMEPQSSSLSQRSVASTENEVAAGTAFHTPSGTPPPPLEVPPRRRPQEIPERLKPASRDGPEPPQNVLPPPQPTPPPTSPLPPPPPAVELDPPAPVPEPVPIEKFPVQPQPPIEPAVDQPVETPAPVEQKETPGPASRFPMLKKTVVPAAGTAETANKFRKAAAAAGAFKPRAGGAAAKMLAKETKTSDEPDGISGVFVPKRPAPMEAPKEEVAEKKVEEPGSRPTSSRLSRDLPKIATETVPALTVSAPEPVLPAIVEPQQEPAAEETARAPTPEKPEIKAPEVVADPEPRKKKRRSNQQVMNISKLGIDPSIMDERGLGFESLLTELGWGGNAIAPKHIENLEIDIKREIARVEAGSWLNHLEQKDDRVEAVERMLDRAIAECDELEGLLTLYNVELSSLNDDIAFIEAQSQGLQVQTANQRLLQHELEQLVQTISITTEQLEVLRRAPIGKLNGLMEIEDALVLLYKALLTIDPAFVAGSRAGLGKITSSSGFGNSELATMQALQEKRDNYLGEGAMFLDRLKKHMEITFGAAFLTTKDNLKRIDQGSMPSLRKNIEAHDAGRNELWMLSPVILFAKEIDRASWDTLIRMYQGQAAQLYQQEVRDNILAWRRFARKPAGEEQDLLFSSQQEKEPESMAGTARKLTVKRSQTLARGLRSASGDKETKVVKAPQDGKLHAFDVFGRVLDDIGPVLLTEQNFITEFFHATSTDAIDFPDAVTAAPPQSRRGPNLWIRKQFEADRSMAKRVADVMEDIFSFWPTEIQSLVDWAVNADPLQGVGILSAVDRKLLDIEDSNQDFLTRTLQKIHERLKILFSRFLDEQIRAIEDTKVKIKKRKGVIAFMKTFPHFSVAIENMLPSSSDGGDQLEIRRMVNDAYQRINKAMFESLKVIAKESPTVMGTQGQGDPEDKEALNYHILLIENMNHYMEEVDARPDTVLDYWKGKAHEEYNEHMNLYVDAVIRRPLGKLLEFIESTETLLAARGGSPQSIAQRSSHSRSVFKKLVHSHDAKEVRKGIEALKKRVDKHFGDADDPSISRDLVFKVLKECERKYIGVSERVQRINQDVYQGEVEVDWGTNEVQGAFRR</sequence>
<feature type="compositionally biased region" description="Pro residues" evidence="6">
    <location>
        <begin position="373"/>
        <end position="389"/>
    </location>
</feature>